<dbReference type="CDD" id="cd03412">
    <property type="entry name" value="CbiK_N"/>
    <property type="match status" value="1"/>
</dbReference>
<dbReference type="RefSeq" id="WP_077997092.1">
    <property type="nucleotide sequence ID" value="NZ_CP019794.1"/>
</dbReference>
<evidence type="ECO:0000256" key="1">
    <source>
        <dbReference type="PIRSR" id="PIRSR033579-1"/>
    </source>
</evidence>
<feature type="active site" description="Proton acceptor" evidence="1">
    <location>
        <position position="145"/>
    </location>
</feature>
<reference evidence="4 5" key="1">
    <citation type="submission" date="2017-03" db="EMBL/GenBank/DDBJ databases">
        <title>Paenibacillus larvae genome sequencing.</title>
        <authorList>
            <person name="Dingman D.W."/>
        </authorList>
    </citation>
    <scope>NUCLEOTIDE SEQUENCE [LARGE SCALE GENOMIC DNA]</scope>
    <source>
        <strain evidence="4 5">SAG 10367</strain>
    </source>
</reference>
<dbReference type="PIRSF" id="PIRSF033579">
    <property type="entry name" value="Anaer_Co_chel"/>
    <property type="match status" value="1"/>
</dbReference>
<feature type="binding site" evidence="3">
    <location>
        <position position="145"/>
    </location>
    <ligand>
        <name>Co(2+)</name>
        <dbReference type="ChEBI" id="CHEBI:48828"/>
    </ligand>
</feature>
<organism evidence="4 5">
    <name type="scientific">Paenibacillus larvae subsp. pulvifaciens</name>
    <dbReference type="NCBI Taxonomy" id="1477"/>
    <lineage>
        <taxon>Bacteria</taxon>
        <taxon>Bacillati</taxon>
        <taxon>Bacillota</taxon>
        <taxon>Bacilli</taxon>
        <taxon>Bacillales</taxon>
        <taxon>Paenibacillaceae</taxon>
        <taxon>Paenibacillus</taxon>
    </lineage>
</organism>
<dbReference type="PANTHER" id="PTHR33542:SF3">
    <property type="entry name" value="SIROHYDROCHLORIN FERROCHELATASE, CHLOROPLASTIC"/>
    <property type="match status" value="1"/>
</dbReference>
<feature type="binding site" evidence="2">
    <location>
        <position position="205"/>
    </location>
    <ligand>
        <name>Co(2+)</name>
        <dbReference type="ChEBI" id="CHEBI:48828"/>
    </ligand>
</feature>
<gene>
    <name evidence="4" type="ORF">B7C51_18405</name>
</gene>
<dbReference type="GO" id="GO:0019251">
    <property type="term" value="P:anaerobic cobalamin biosynthetic process"/>
    <property type="evidence" value="ECO:0007669"/>
    <property type="project" value="InterPro"/>
</dbReference>
<dbReference type="PANTHER" id="PTHR33542">
    <property type="entry name" value="SIROHYDROCHLORIN FERROCHELATASE, CHLOROPLASTIC"/>
    <property type="match status" value="1"/>
</dbReference>
<protein>
    <submittedName>
        <fullName evidence="4">Sirohydrochlorin cobaltochelatase</fullName>
    </submittedName>
</protein>
<dbReference type="GO" id="GO:0016852">
    <property type="term" value="F:sirohydrochlorin cobaltochelatase activity"/>
    <property type="evidence" value="ECO:0007669"/>
    <property type="project" value="InterPro"/>
</dbReference>
<dbReference type="GeneID" id="64218112"/>
<feature type="binding site" evidence="3">
    <location>
        <position position="173"/>
    </location>
    <ligand>
        <name>Co(2+)</name>
        <dbReference type="ChEBI" id="CHEBI:48828"/>
    </ligand>
</feature>
<dbReference type="GO" id="GO:0046872">
    <property type="term" value="F:metal ion binding"/>
    <property type="evidence" value="ECO:0007669"/>
    <property type="project" value="UniProtKB-KW"/>
</dbReference>
<proteinExistence type="predicted"/>
<dbReference type="Proteomes" id="UP000192727">
    <property type="component" value="Chromosome"/>
</dbReference>
<evidence type="ECO:0000256" key="2">
    <source>
        <dbReference type="PIRSR" id="PIRSR033579-2"/>
    </source>
</evidence>
<name>A0A1V0UVY1_9BACL</name>
<dbReference type="SUPFAM" id="SSF53800">
    <property type="entry name" value="Chelatase"/>
    <property type="match status" value="1"/>
</dbReference>
<dbReference type="EMBL" id="CP020557">
    <property type="protein sequence ID" value="ARF69364.1"/>
    <property type="molecule type" value="Genomic_DNA"/>
</dbReference>
<dbReference type="Gene3D" id="3.40.50.1400">
    <property type="match status" value="2"/>
</dbReference>
<dbReference type="AlphaFoldDB" id="A0A1V0UVY1"/>
<dbReference type="CDD" id="cd03413">
    <property type="entry name" value="CbiK_C"/>
    <property type="match status" value="1"/>
</dbReference>
<keyword evidence="3" id="KW-0479">Metal-binding</keyword>
<feature type="binding site" evidence="2">
    <location>
        <begin position="85"/>
        <end position="92"/>
    </location>
    <ligand>
        <name>substrate</name>
    </ligand>
</feature>
<feature type="binding site" evidence="2">
    <location>
        <begin position="200"/>
        <end position="201"/>
    </location>
    <ligand>
        <name>substrate</name>
    </ligand>
</feature>
<dbReference type="InterPro" id="IPR050963">
    <property type="entry name" value="Sirohydro_Cobaltochel/CbiX"/>
</dbReference>
<evidence type="ECO:0000313" key="4">
    <source>
        <dbReference type="EMBL" id="ARF69364.1"/>
    </source>
</evidence>
<dbReference type="Pfam" id="PF06180">
    <property type="entry name" value="CbiK"/>
    <property type="match status" value="1"/>
</dbReference>
<sequence>MKKAIVVISFGTSYPETRAKTIDACENRIREMFPDYDVFRAFTSNKIIKKLAVRDGIQIDTPEQVLKKLKDAGYTEVIIQSLHLINGEEFEKIVSQALPYRDHFARLLISKPLLDSYEDYGKAIQAVKAQSPDLAEDEALVLMGHGSGHHAFSAYACLDHMLANEPIYLGTVEGYPPLERVIEQLQAANVRKVHLMPFMLVAGDHAIHDMASDEENSWKSQFIQQGFETASYLQGLGENPLIQEQFICHIKTAIEKEAAKHG</sequence>
<dbReference type="InterPro" id="IPR010388">
    <property type="entry name" value="Anaerobic_Co-chelatase"/>
</dbReference>
<evidence type="ECO:0000256" key="3">
    <source>
        <dbReference type="PIRSR" id="PIRSR033579-3"/>
    </source>
</evidence>
<accession>A0A1V0UVY1</accession>
<evidence type="ECO:0000313" key="5">
    <source>
        <dbReference type="Proteomes" id="UP000192727"/>
    </source>
</evidence>
<keyword evidence="3" id="KW-0170">Cobalt</keyword>
<feature type="binding site" evidence="2">
    <location>
        <position position="10"/>
    </location>
    <ligand>
        <name>Co(2+)</name>
        <dbReference type="ChEBI" id="CHEBI:48828"/>
    </ligand>
</feature>